<evidence type="ECO:0000256" key="2">
    <source>
        <dbReference type="SAM" id="SignalP"/>
    </source>
</evidence>
<evidence type="ECO:0000313" key="3">
    <source>
        <dbReference type="EMBL" id="WQG85762.1"/>
    </source>
</evidence>
<feature type="chain" id="PRO_5046999518" evidence="2">
    <location>
        <begin position="24"/>
        <end position="739"/>
    </location>
</feature>
<dbReference type="PROSITE" id="PS51257">
    <property type="entry name" value="PROKAR_LIPOPROTEIN"/>
    <property type="match status" value="1"/>
</dbReference>
<accession>A0ABZ0X579</accession>
<feature type="region of interest" description="Disordered" evidence="1">
    <location>
        <begin position="24"/>
        <end position="49"/>
    </location>
</feature>
<keyword evidence="2" id="KW-0732">Signal</keyword>
<evidence type="ECO:0000313" key="4">
    <source>
        <dbReference type="Proteomes" id="UP001324185"/>
    </source>
</evidence>
<feature type="signal peptide" evidence="2">
    <location>
        <begin position="1"/>
        <end position="23"/>
    </location>
</feature>
<dbReference type="CDD" id="cd00146">
    <property type="entry name" value="PKD"/>
    <property type="match status" value="1"/>
</dbReference>
<dbReference type="EMBL" id="CP140158">
    <property type="protein sequence ID" value="WQG85762.1"/>
    <property type="molecule type" value="Genomic_DNA"/>
</dbReference>
<organism evidence="3 4">
    <name type="scientific">Kangiella aquimarina</name>
    <dbReference type="NCBI Taxonomy" id="261965"/>
    <lineage>
        <taxon>Bacteria</taxon>
        <taxon>Pseudomonadati</taxon>
        <taxon>Pseudomonadota</taxon>
        <taxon>Gammaproteobacteria</taxon>
        <taxon>Kangiellales</taxon>
        <taxon>Kangiellaceae</taxon>
        <taxon>Kangiella</taxon>
    </lineage>
</organism>
<dbReference type="InterPro" id="IPR035986">
    <property type="entry name" value="PKD_dom_sf"/>
</dbReference>
<evidence type="ECO:0000256" key="1">
    <source>
        <dbReference type="SAM" id="MobiDB-lite"/>
    </source>
</evidence>
<keyword evidence="4" id="KW-1185">Reference proteome</keyword>
<dbReference type="InterPro" id="IPR013783">
    <property type="entry name" value="Ig-like_fold"/>
</dbReference>
<feature type="compositionally biased region" description="Polar residues" evidence="1">
    <location>
        <begin position="29"/>
        <end position="40"/>
    </location>
</feature>
<dbReference type="Pfam" id="PF22352">
    <property type="entry name" value="K319L-like_PKD"/>
    <property type="match status" value="1"/>
</dbReference>
<proteinExistence type="predicted"/>
<reference evidence="3 4" key="1">
    <citation type="submission" date="2023-11" db="EMBL/GenBank/DDBJ databases">
        <title>MicrobeMod: A computational toolkit for identifying prokaryotic methylation and restriction-modification with nanopore sequencing.</title>
        <authorList>
            <person name="Crits-Christoph A."/>
            <person name="Kang S.C."/>
            <person name="Lee H."/>
            <person name="Ostrov N."/>
        </authorList>
    </citation>
    <scope>NUCLEOTIDE SEQUENCE [LARGE SCALE GENOMIC DNA]</scope>
    <source>
        <strain evidence="3 4">DSMZ 16071</strain>
    </source>
</reference>
<gene>
    <name evidence="3" type="ORF">SR900_02470</name>
</gene>
<sequence>MNNKGVKLLFVSLFSLGIISCGGGGSDSTPEQEPVNQKPTANAGADQTVDEQTAVTIQGSGTDSDGSIASYSWEQTSGPQITLSNTGQQSLEFTAPVAKQATNLEFTLTVTDNDGATGSDLVIVTVNPVDEQKVTLQGVVTDGPIANAEVTAEVGGRTYTTTADENGIYSLVIGTDEDVSFDDDLVVLTAQGINNQSHVKLMSVVDSFDSIVSQAGSDNILTADENNSVNVTHVSTAIIAQLKYRNNNILPATIEELESNSLKLDGDTILSMATLIKFIVDYGATNTEATLPDGIADTWELVADINNYRAFMALELSEKSKADMQAAKLATVTDQSLVTDFDTTPSFYMHTSGDIFKLYEYYEFLPTEQVNFIYSMASQQGSWLNQTTDLSVTLPENKVVDTIQVNKEGRYIDQETTLEQISFKLVRSFPNIDIVIRRKQGYYHYPNNPEFFDEDFDDYQISAMTKAGLPFAESEVIGQIMLPMRADYLFESIDQNTLAYGPLNNSITNEGSSFELTSTGTVYNTLPQLGNGTWAINQSGRLILSLNGGTLEVIKFDDHKVGVIAKDISSNYKGVLTGSIAQRSISSLWNANNIAGLYELEDILSEPDMNFLLYLKPDNTGYVASGSDEDGDGIVESPEYFLEPLSWKLESGKVIVDRYRNLSNTPCEPEGVNCFVYNRRVMDLFEIDGDDYYTINKHSFNLYPLIYNDLNEELLDIWYFEQTDTRSWKKHPEGTLQFP</sequence>
<dbReference type="SUPFAM" id="SSF49299">
    <property type="entry name" value="PKD domain"/>
    <property type="match status" value="1"/>
</dbReference>
<protein>
    <submittedName>
        <fullName evidence="3">Carboxypeptidase regulatory-like domain-containing protein</fullName>
    </submittedName>
</protein>
<name>A0ABZ0X579_9GAMM</name>
<dbReference type="Gene3D" id="2.60.40.10">
    <property type="entry name" value="Immunoglobulins"/>
    <property type="match status" value="1"/>
</dbReference>
<dbReference type="RefSeq" id="WP_018623757.1">
    <property type="nucleotide sequence ID" value="NZ_CP140158.1"/>
</dbReference>
<dbReference type="Proteomes" id="UP001324185">
    <property type="component" value="Chromosome"/>
</dbReference>